<dbReference type="OrthoDB" id="19394at2759"/>
<dbReference type="STRING" id="1314790.A0A1Y1YMY1"/>
<feature type="region of interest" description="Disordered" evidence="1">
    <location>
        <begin position="175"/>
        <end position="202"/>
    </location>
</feature>
<dbReference type="Gene3D" id="3.15.10.10">
    <property type="entry name" value="Bactericidal permeability-increasing protein, domain 1"/>
    <property type="match status" value="1"/>
</dbReference>
<dbReference type="InParanoid" id="A0A1Y1YMY1"/>
<protein>
    <submittedName>
        <fullName evidence="4">Uncharacterized protein</fullName>
    </submittedName>
</protein>
<keyword evidence="5" id="KW-1185">Reference proteome</keyword>
<dbReference type="Pfam" id="PF19343">
    <property type="entry name" value="HAM1_N"/>
    <property type="match status" value="2"/>
</dbReference>
<evidence type="ECO:0000313" key="4">
    <source>
        <dbReference type="EMBL" id="ORX99371.1"/>
    </source>
</evidence>
<sequence length="717" mass="81380">MDNKQNELPPRVHHPASKEQEALQKKEHITEVIHAAQQGKLPTTVQLTDAIEQLQEDNSLHHASANMSASGRRVMADTENLLDSTKRLLTEKNADDQIQNIIYHSTQGGMAARSGNEITQTKEQLSDTAGQTKGLLSDGAEKITRVGWLLVTSSQFRRLMNDVTSIFQELVASNIPNHPEQEETVRDTSSSKYTNDSGIPHDHEATVDEAGERVQETLQKSGKPLYQNAKETVKPYIKQAEDGDMPVKEAAKESIQEMKQGIQQRLKNVRLSSKQEDHLINRMRNVFRELQENPEFQEAIDELSDIASTLKSHGMDAQSLVAETAQTKKEAGGDDLTIARANAKELVENFAGNKSLDPLIQSISKLHSEYSVDEELSAFVRDLKEFIRRSIRESQFTDRPEYKKEVSGFIDKGQNIMDRKYRPHFQQISNEVTSFNTALQHDRTTQAFARDLEKLTQDVFLDESGKPTIKYDLVKDFAKLVPVIAKKLEYLPLPRVENSDEQFDVILDNIVLKCSNIAPDYIHLRTDTLVDTNPETKQNFHNNVYIKFANIQVEAKNMAFYYKKKTFPKMTDVGYIDLTMPDDGITMDMTLNTTPAPDPVTGRNHVYEVKQVGTSAKDLKLKIHNSKHDVLYKLLSPIINSKVRKIIEEQVPIKVHETMMKIEEQLVKNMEESKARIGSSTDPSRIDPAQLTKEPNPQWGSQAFDMQQPTVQHIRER</sequence>
<feature type="compositionally biased region" description="Polar residues" evidence="1">
    <location>
        <begin position="187"/>
        <end position="197"/>
    </location>
</feature>
<feature type="region of interest" description="Disordered" evidence="1">
    <location>
        <begin position="1"/>
        <end position="26"/>
    </location>
</feature>
<dbReference type="GO" id="GO:0008289">
    <property type="term" value="F:lipid binding"/>
    <property type="evidence" value="ECO:0007669"/>
    <property type="project" value="InterPro"/>
</dbReference>
<dbReference type="InterPro" id="IPR027842">
    <property type="entry name" value="HAM1-like_C"/>
</dbReference>
<dbReference type="InterPro" id="IPR017943">
    <property type="entry name" value="Bactericidal_perm-incr_a/b_dom"/>
</dbReference>
<feature type="domain" description="HAM1-like N-terminal" evidence="3">
    <location>
        <begin position="200"/>
        <end position="594"/>
    </location>
</feature>
<dbReference type="SUPFAM" id="SSF55394">
    <property type="entry name" value="Bactericidal permeability-increasing protein, BPI"/>
    <property type="match status" value="1"/>
</dbReference>
<feature type="domain" description="HAM1-like C-terminal" evidence="2">
    <location>
        <begin position="616"/>
        <end position="674"/>
    </location>
</feature>
<comment type="caution">
    <text evidence="4">The sequence shown here is derived from an EMBL/GenBank/DDBJ whole genome shotgun (WGS) entry which is preliminary data.</text>
</comment>
<accession>A0A1Y1YMY1</accession>
<evidence type="ECO:0000259" key="2">
    <source>
        <dbReference type="Pfam" id="PF14613"/>
    </source>
</evidence>
<name>A0A1Y1YMY1_9FUNG</name>
<proteinExistence type="predicted"/>
<evidence type="ECO:0000256" key="1">
    <source>
        <dbReference type="SAM" id="MobiDB-lite"/>
    </source>
</evidence>
<feature type="domain" description="HAM1-like N-terminal" evidence="3">
    <location>
        <begin position="13"/>
        <end position="174"/>
    </location>
</feature>
<dbReference type="PANTHER" id="PTHR31138">
    <property type="entry name" value="CHROMOSOME 19, WHOLE GENOME SHOTGUN SEQUENCE"/>
    <property type="match status" value="1"/>
</dbReference>
<feature type="compositionally biased region" description="Basic and acidic residues" evidence="1">
    <location>
        <begin position="16"/>
        <end position="26"/>
    </location>
</feature>
<evidence type="ECO:0000313" key="5">
    <source>
        <dbReference type="Proteomes" id="UP000193498"/>
    </source>
</evidence>
<dbReference type="AlphaFoldDB" id="A0A1Y1YMY1"/>
<feature type="region of interest" description="Disordered" evidence="1">
    <location>
        <begin position="673"/>
        <end position="717"/>
    </location>
</feature>
<feature type="compositionally biased region" description="Polar residues" evidence="1">
    <location>
        <begin position="693"/>
        <end position="711"/>
    </location>
</feature>
<dbReference type="Pfam" id="PF14613">
    <property type="entry name" value="HAM1_C"/>
    <property type="match status" value="1"/>
</dbReference>
<dbReference type="PANTHER" id="PTHR31138:SF1">
    <property type="entry name" value="PDZ DOMAIN-CONTAINING PROTEIN"/>
    <property type="match status" value="1"/>
</dbReference>
<dbReference type="Proteomes" id="UP000193498">
    <property type="component" value="Unassembled WGS sequence"/>
</dbReference>
<organism evidence="4 5">
    <name type="scientific">Basidiobolus meristosporus CBS 931.73</name>
    <dbReference type="NCBI Taxonomy" id="1314790"/>
    <lineage>
        <taxon>Eukaryota</taxon>
        <taxon>Fungi</taxon>
        <taxon>Fungi incertae sedis</taxon>
        <taxon>Zoopagomycota</taxon>
        <taxon>Entomophthoromycotina</taxon>
        <taxon>Basidiobolomycetes</taxon>
        <taxon>Basidiobolales</taxon>
        <taxon>Basidiobolaceae</taxon>
        <taxon>Basidiobolus</taxon>
    </lineage>
</organism>
<evidence type="ECO:0000259" key="3">
    <source>
        <dbReference type="Pfam" id="PF19343"/>
    </source>
</evidence>
<dbReference type="InterPro" id="IPR045967">
    <property type="entry name" value="HAM1-like_N"/>
</dbReference>
<gene>
    <name evidence="4" type="ORF">K493DRAFT_299405</name>
</gene>
<reference evidence="4 5" key="1">
    <citation type="submission" date="2016-07" db="EMBL/GenBank/DDBJ databases">
        <title>Pervasive Adenine N6-methylation of Active Genes in Fungi.</title>
        <authorList>
            <consortium name="DOE Joint Genome Institute"/>
            <person name="Mondo S.J."/>
            <person name="Dannebaum R.O."/>
            <person name="Kuo R.C."/>
            <person name="Labutti K."/>
            <person name="Haridas S."/>
            <person name="Kuo A."/>
            <person name="Salamov A."/>
            <person name="Ahrendt S.R."/>
            <person name="Lipzen A."/>
            <person name="Sullivan W."/>
            <person name="Andreopoulos W.B."/>
            <person name="Clum A."/>
            <person name="Lindquist E."/>
            <person name="Daum C."/>
            <person name="Ramamoorthy G.K."/>
            <person name="Gryganskyi A."/>
            <person name="Culley D."/>
            <person name="Magnuson J.K."/>
            <person name="James T.Y."/>
            <person name="O'Malley M.A."/>
            <person name="Stajich J.E."/>
            <person name="Spatafora J.W."/>
            <person name="Visel A."/>
            <person name="Grigoriev I.V."/>
        </authorList>
    </citation>
    <scope>NUCLEOTIDE SEQUENCE [LARGE SCALE GENOMIC DNA]</scope>
    <source>
        <strain evidence="4 5">CBS 931.73</strain>
    </source>
</reference>
<dbReference type="EMBL" id="MCFE01000098">
    <property type="protein sequence ID" value="ORX99371.1"/>
    <property type="molecule type" value="Genomic_DNA"/>
</dbReference>